<reference evidence="9 10" key="1">
    <citation type="submission" date="2023-10" db="EMBL/GenBank/DDBJ databases">
        <authorList>
            <person name="Maclean D."/>
            <person name="Macfadyen A."/>
        </authorList>
    </citation>
    <scope>NUCLEOTIDE SEQUENCE [LARGE SCALE GENOMIC DNA]</scope>
</reference>
<dbReference type="EMBL" id="CAUYUE010000002">
    <property type="protein sequence ID" value="CAK0740387.1"/>
    <property type="molecule type" value="Genomic_DNA"/>
</dbReference>
<dbReference type="GO" id="GO:0046964">
    <property type="term" value="F:3'-phosphoadenosine 5'-phosphosulfate transmembrane transporter activity"/>
    <property type="evidence" value="ECO:0007669"/>
    <property type="project" value="TreeGrafter"/>
</dbReference>
<evidence type="ECO:0000256" key="4">
    <source>
        <dbReference type="ARBA" id="ARBA00022692"/>
    </source>
</evidence>
<gene>
    <name evidence="9" type="ORF">CVIRNUC_001247</name>
</gene>
<feature type="transmembrane region" description="Helical" evidence="8">
    <location>
        <begin position="253"/>
        <end position="272"/>
    </location>
</feature>
<proteinExistence type="inferred from homology"/>
<dbReference type="AlphaFoldDB" id="A0AAV1HWY8"/>
<keyword evidence="4 8" id="KW-0812">Transmembrane</keyword>
<evidence type="ECO:0000256" key="5">
    <source>
        <dbReference type="ARBA" id="ARBA00022989"/>
    </source>
</evidence>
<dbReference type="Proteomes" id="UP001314263">
    <property type="component" value="Unassembled WGS sequence"/>
</dbReference>
<sequence>MMHRRGNKAITSTVLAKMTTESKLHLCWCAGGIIASLLMYSVLQERIMTLPFGENGEKFESSLFLVLCNRVVTCCVAIVCLLWTEESTAPVAPAYAYAAVSLSNVVATTCQYEALKYVTFPLQTLGKTAKMIPVMLWGSIIGGKRYKTQDYALALAITAGVMLFFLTGQVSSVGAKTDSGTALVWGALLMLGYLGFDGFTSTFQDSLFKGFSMSTFNQMLYVNAFSSLVSLFGVISSGQLWPAVALLSRNPQAIIQVLALSLAATVGQLFILHTIRCFGALLFAAVMTTRQFLSILVSSFLFGNPLSVGQWLGTAIVFVALYYKSFGGGSKAPQATRPSDALKSPLQSPSKSPGNVASGSMPQWDMESAGKADTIPAHRQ</sequence>
<keyword evidence="3" id="KW-0813">Transport</keyword>
<name>A0AAV1HWY8_9CHLO</name>
<dbReference type="PANTHER" id="PTHR10778">
    <property type="entry name" value="SOLUTE CARRIER FAMILY 35 MEMBER B"/>
    <property type="match status" value="1"/>
</dbReference>
<protein>
    <submittedName>
        <fullName evidence="9">Uncharacterized protein</fullName>
    </submittedName>
</protein>
<evidence type="ECO:0000313" key="9">
    <source>
        <dbReference type="EMBL" id="CAK0740387.1"/>
    </source>
</evidence>
<dbReference type="GO" id="GO:0000139">
    <property type="term" value="C:Golgi membrane"/>
    <property type="evidence" value="ECO:0007669"/>
    <property type="project" value="TreeGrafter"/>
</dbReference>
<feature type="transmembrane region" description="Helical" evidence="8">
    <location>
        <begin position="220"/>
        <end position="241"/>
    </location>
</feature>
<keyword evidence="10" id="KW-1185">Reference proteome</keyword>
<keyword evidence="6 8" id="KW-0472">Membrane</keyword>
<evidence type="ECO:0000313" key="10">
    <source>
        <dbReference type="Proteomes" id="UP001314263"/>
    </source>
</evidence>
<dbReference type="GO" id="GO:0005789">
    <property type="term" value="C:endoplasmic reticulum membrane"/>
    <property type="evidence" value="ECO:0007669"/>
    <property type="project" value="TreeGrafter"/>
</dbReference>
<feature type="compositionally biased region" description="Low complexity" evidence="7">
    <location>
        <begin position="342"/>
        <end position="353"/>
    </location>
</feature>
<comment type="subcellular location">
    <subcellularLocation>
        <location evidence="1">Membrane</location>
        <topology evidence="1">Multi-pass membrane protein</topology>
    </subcellularLocation>
</comment>
<feature type="region of interest" description="Disordered" evidence="7">
    <location>
        <begin position="333"/>
        <end position="380"/>
    </location>
</feature>
<feature type="transmembrane region" description="Helical" evidence="8">
    <location>
        <begin position="182"/>
        <end position="199"/>
    </location>
</feature>
<accession>A0AAV1HWY8</accession>
<evidence type="ECO:0000256" key="7">
    <source>
        <dbReference type="SAM" id="MobiDB-lite"/>
    </source>
</evidence>
<dbReference type="Pfam" id="PF08449">
    <property type="entry name" value="UAA"/>
    <property type="match status" value="1"/>
</dbReference>
<dbReference type="InterPro" id="IPR013657">
    <property type="entry name" value="SCL35B1-4/HUT1"/>
</dbReference>
<keyword evidence="5 8" id="KW-1133">Transmembrane helix</keyword>
<feature type="transmembrane region" description="Helical" evidence="8">
    <location>
        <begin position="24"/>
        <end position="43"/>
    </location>
</feature>
<evidence type="ECO:0000256" key="2">
    <source>
        <dbReference type="ARBA" id="ARBA00008349"/>
    </source>
</evidence>
<comment type="similarity">
    <text evidence="2">Belongs to the nucleotide-sugar transporter family. UDP-galactose:UMP antiporter (TC 2.A.7.11) subfamily.</text>
</comment>
<evidence type="ECO:0000256" key="3">
    <source>
        <dbReference type="ARBA" id="ARBA00022448"/>
    </source>
</evidence>
<evidence type="ECO:0000256" key="6">
    <source>
        <dbReference type="ARBA" id="ARBA00023136"/>
    </source>
</evidence>
<feature type="transmembrane region" description="Helical" evidence="8">
    <location>
        <begin position="63"/>
        <end position="83"/>
    </location>
</feature>
<feature type="transmembrane region" description="Helical" evidence="8">
    <location>
        <begin position="151"/>
        <end position="170"/>
    </location>
</feature>
<feature type="transmembrane region" description="Helical" evidence="8">
    <location>
        <begin position="308"/>
        <end position="326"/>
    </location>
</feature>
<evidence type="ECO:0000256" key="8">
    <source>
        <dbReference type="SAM" id="Phobius"/>
    </source>
</evidence>
<comment type="caution">
    <text evidence="9">The sequence shown here is derived from an EMBL/GenBank/DDBJ whole genome shotgun (WGS) entry which is preliminary data.</text>
</comment>
<feature type="transmembrane region" description="Helical" evidence="8">
    <location>
        <begin position="279"/>
        <end position="302"/>
    </location>
</feature>
<evidence type="ECO:0000256" key="1">
    <source>
        <dbReference type="ARBA" id="ARBA00004141"/>
    </source>
</evidence>
<organism evidence="9 10">
    <name type="scientific">Coccomyxa viridis</name>
    <dbReference type="NCBI Taxonomy" id="1274662"/>
    <lineage>
        <taxon>Eukaryota</taxon>
        <taxon>Viridiplantae</taxon>
        <taxon>Chlorophyta</taxon>
        <taxon>core chlorophytes</taxon>
        <taxon>Trebouxiophyceae</taxon>
        <taxon>Trebouxiophyceae incertae sedis</taxon>
        <taxon>Coccomyxaceae</taxon>
        <taxon>Coccomyxa</taxon>
    </lineage>
</organism>
<dbReference type="PANTHER" id="PTHR10778:SF13">
    <property type="entry name" value="ADENOSINE 3'-PHOSPHO 5'-PHOSPHOSULFATE TRANSPORTER 1"/>
    <property type="match status" value="1"/>
</dbReference>